<feature type="transmembrane region" description="Helical" evidence="1">
    <location>
        <begin position="23"/>
        <end position="42"/>
    </location>
</feature>
<evidence type="ECO:0008006" key="4">
    <source>
        <dbReference type="Google" id="ProtNLM"/>
    </source>
</evidence>
<sequence>MPHLFFHLLVPVMVTGIFYRKNWQAALFILMATMAVDVDHLLANPIYDAGRCSIGFHPLHQIWLIAIYFALCFFPKTNLVGVGLVIHMALDQIDCYI</sequence>
<dbReference type="Proteomes" id="UP000051027">
    <property type="component" value="Unassembled WGS sequence"/>
</dbReference>
<reference evidence="2 3" key="1">
    <citation type="submission" date="2015-10" db="EMBL/GenBank/DDBJ databases">
        <title>Metagenome-Assembled Genomes uncover a global brackish microbiome.</title>
        <authorList>
            <person name="Hugerth L.W."/>
            <person name="Larsson J."/>
            <person name="Alneberg J."/>
            <person name="Lindh M.V."/>
            <person name="Legrand C."/>
            <person name="Pinhassi J."/>
            <person name="Andersson A.F."/>
        </authorList>
    </citation>
    <scope>NUCLEOTIDE SEQUENCE [LARGE SCALE GENOMIC DNA]</scope>
    <source>
        <strain evidence="2">BACL1 MAG-120820-bin45</strain>
    </source>
</reference>
<dbReference type="Pfam" id="PF19617">
    <property type="entry name" value="DUF6122"/>
    <property type="match status" value="1"/>
</dbReference>
<proteinExistence type="predicted"/>
<name>A0A0R2U934_9GAMM</name>
<feature type="transmembrane region" description="Helical" evidence="1">
    <location>
        <begin position="62"/>
        <end position="90"/>
    </location>
</feature>
<dbReference type="STRING" id="1655612.ABS10_04475"/>
<evidence type="ECO:0000313" key="2">
    <source>
        <dbReference type="EMBL" id="KRO96031.1"/>
    </source>
</evidence>
<accession>A0A0R2U934</accession>
<comment type="caution">
    <text evidence="2">The sequence shown here is derived from an EMBL/GenBank/DDBJ whole genome shotgun (WGS) entry which is preliminary data.</text>
</comment>
<dbReference type="AlphaFoldDB" id="A0A0R2U934"/>
<keyword evidence="1" id="KW-1133">Transmembrane helix</keyword>
<protein>
    <recommendedName>
        <fullName evidence="4">Metal-dependent hydrolase</fullName>
    </recommendedName>
</protein>
<keyword evidence="1" id="KW-0472">Membrane</keyword>
<evidence type="ECO:0000256" key="1">
    <source>
        <dbReference type="SAM" id="Phobius"/>
    </source>
</evidence>
<gene>
    <name evidence="2" type="ORF">ABS10_04475</name>
</gene>
<dbReference type="EMBL" id="LICS01000009">
    <property type="protein sequence ID" value="KRO96031.1"/>
    <property type="molecule type" value="Genomic_DNA"/>
</dbReference>
<evidence type="ECO:0000313" key="3">
    <source>
        <dbReference type="Proteomes" id="UP000051027"/>
    </source>
</evidence>
<organism evidence="2 3">
    <name type="scientific">SAR86 cluster bacterium BACL1 MAG-120820-bin45</name>
    <dbReference type="NCBI Taxonomy" id="1655612"/>
    <lineage>
        <taxon>Bacteria</taxon>
        <taxon>Pseudomonadati</taxon>
        <taxon>Pseudomonadota</taxon>
        <taxon>Gammaproteobacteria</taxon>
        <taxon>SAR86 cluster</taxon>
    </lineage>
</organism>
<dbReference type="InterPro" id="IPR046125">
    <property type="entry name" value="DUF6122"/>
</dbReference>
<keyword evidence="1" id="KW-0812">Transmembrane</keyword>